<dbReference type="RefSeq" id="WP_202336141.1">
    <property type="nucleotide sequence ID" value="NZ_CP068439.1"/>
</dbReference>
<dbReference type="Proteomes" id="UP000629420">
    <property type="component" value="Chromosome"/>
</dbReference>
<dbReference type="EMBL" id="CP068439">
    <property type="protein sequence ID" value="QQX76335.1"/>
    <property type="molecule type" value="Genomic_DNA"/>
</dbReference>
<reference evidence="1 2" key="1">
    <citation type="submission" date="2021-01" db="EMBL/GenBank/DDBJ databases">
        <title>Aequorivita sp. strain KX20305, a bacterium isolated from the sediment collected at a cold seep field in South China Sea.</title>
        <authorList>
            <person name="Zhang H."/>
            <person name="Li C."/>
        </authorList>
    </citation>
    <scope>NUCLEOTIDE SEQUENCE [LARGE SCALE GENOMIC DNA]</scope>
    <source>
        <strain evidence="1 2">KX20305</strain>
    </source>
</reference>
<gene>
    <name evidence="1" type="ORF">JK629_13540</name>
</gene>
<accession>A0ABX7DQE1</accession>
<keyword evidence="2" id="KW-1185">Reference proteome</keyword>
<protein>
    <submittedName>
        <fullName evidence="1">Uncharacterized protein</fullName>
    </submittedName>
</protein>
<organism evidence="1 2">
    <name type="scientific">Aequorivita iocasae</name>
    <dbReference type="NCBI Taxonomy" id="2803865"/>
    <lineage>
        <taxon>Bacteria</taxon>
        <taxon>Pseudomonadati</taxon>
        <taxon>Bacteroidota</taxon>
        <taxon>Flavobacteriia</taxon>
        <taxon>Flavobacteriales</taxon>
        <taxon>Flavobacteriaceae</taxon>
        <taxon>Aequorivita</taxon>
    </lineage>
</organism>
<proteinExistence type="predicted"/>
<sequence>MERNYSYFWTVNVKVLPFPGSESREMACYFLFGEFGKCHKKGKPVLFYAGKYNLNWGPDKRVLNFLL</sequence>
<evidence type="ECO:0000313" key="1">
    <source>
        <dbReference type="EMBL" id="QQX76335.1"/>
    </source>
</evidence>
<evidence type="ECO:0000313" key="2">
    <source>
        <dbReference type="Proteomes" id="UP000629420"/>
    </source>
</evidence>
<name>A0ABX7DQE1_9FLAO</name>